<reference evidence="12 13" key="1">
    <citation type="submission" date="2016-10" db="EMBL/GenBank/DDBJ databases">
        <authorList>
            <person name="de Groot N.N."/>
        </authorList>
    </citation>
    <scope>NUCLEOTIDE SEQUENCE [LARGE SCALE GENOMIC DNA]</scope>
    <source>
        <strain evidence="12 13">DSM 22007</strain>
    </source>
</reference>
<dbReference type="GO" id="GO:0051536">
    <property type="term" value="F:iron-sulfur cluster binding"/>
    <property type="evidence" value="ECO:0007669"/>
    <property type="project" value="UniProtKB-KW"/>
</dbReference>
<evidence type="ECO:0000313" key="12">
    <source>
        <dbReference type="EMBL" id="SEP57803.1"/>
    </source>
</evidence>
<evidence type="ECO:0000256" key="10">
    <source>
        <dbReference type="ARBA" id="ARBA00050776"/>
    </source>
</evidence>
<gene>
    <name evidence="12" type="ORF">SAMN04488092_101236</name>
</gene>
<comment type="similarity">
    <text evidence="3">Belongs to the class-V pyridoxal-phosphate-dependent aminotransferase family. NifS/IscS subfamily.</text>
</comment>
<dbReference type="SUPFAM" id="SSF53383">
    <property type="entry name" value="PLP-dependent transferases"/>
    <property type="match status" value="1"/>
</dbReference>
<dbReference type="PANTHER" id="PTHR11601:SF34">
    <property type="entry name" value="CYSTEINE DESULFURASE"/>
    <property type="match status" value="1"/>
</dbReference>
<dbReference type="Gene3D" id="1.10.260.50">
    <property type="match status" value="1"/>
</dbReference>
<keyword evidence="9" id="KW-0411">Iron-sulfur</keyword>
<evidence type="ECO:0000256" key="4">
    <source>
        <dbReference type="ARBA" id="ARBA00013558"/>
    </source>
</evidence>
<dbReference type="AlphaFoldDB" id="A0A1H8Z0B0"/>
<evidence type="ECO:0000256" key="9">
    <source>
        <dbReference type="ARBA" id="ARBA00023014"/>
    </source>
</evidence>
<dbReference type="InterPro" id="IPR015422">
    <property type="entry name" value="PyrdxlP-dep_Trfase_small"/>
</dbReference>
<evidence type="ECO:0000256" key="3">
    <source>
        <dbReference type="ARBA" id="ARBA00006490"/>
    </source>
</evidence>
<evidence type="ECO:0000259" key="11">
    <source>
        <dbReference type="Pfam" id="PF00266"/>
    </source>
</evidence>
<dbReference type="EMBL" id="FOEP01000001">
    <property type="protein sequence ID" value="SEP57803.1"/>
    <property type="molecule type" value="Genomic_DNA"/>
</dbReference>
<name>A0A1H8Z0B0_9RHOB</name>
<dbReference type="PIRSF" id="PIRSF005572">
    <property type="entry name" value="NifS"/>
    <property type="match status" value="1"/>
</dbReference>
<protein>
    <recommendedName>
        <fullName evidence="4">Cysteine desulfurase</fullName>
    </recommendedName>
</protein>
<evidence type="ECO:0000256" key="2">
    <source>
        <dbReference type="ARBA" id="ARBA00003120"/>
    </source>
</evidence>
<evidence type="ECO:0000256" key="7">
    <source>
        <dbReference type="ARBA" id="ARBA00022898"/>
    </source>
</evidence>
<dbReference type="InterPro" id="IPR016454">
    <property type="entry name" value="Cysteine_dSase"/>
</dbReference>
<keyword evidence="7" id="KW-0663">Pyridoxal phosphate</keyword>
<dbReference type="Proteomes" id="UP000198634">
    <property type="component" value="Unassembled WGS sequence"/>
</dbReference>
<comment type="function">
    <text evidence="2">Catalyzes the removal of elemental sulfur atoms from cysteine to produce alanine. Seems to participate in the biosynthesis of the nitrogenase metalloclusters by providing the inorganic sulfur required for the Fe-S core formation.</text>
</comment>
<dbReference type="InterPro" id="IPR015424">
    <property type="entry name" value="PyrdxlP-dep_Trfase"/>
</dbReference>
<dbReference type="RefSeq" id="WP_175545224.1">
    <property type="nucleotide sequence ID" value="NZ_FOEP01000001.1"/>
</dbReference>
<evidence type="ECO:0000256" key="6">
    <source>
        <dbReference type="ARBA" id="ARBA00022723"/>
    </source>
</evidence>
<dbReference type="Gene3D" id="3.90.1150.10">
    <property type="entry name" value="Aspartate Aminotransferase, domain 1"/>
    <property type="match status" value="1"/>
</dbReference>
<evidence type="ECO:0000256" key="1">
    <source>
        <dbReference type="ARBA" id="ARBA00001933"/>
    </source>
</evidence>
<dbReference type="Pfam" id="PF00266">
    <property type="entry name" value="Aminotran_5"/>
    <property type="match status" value="1"/>
</dbReference>
<comment type="catalytic activity">
    <reaction evidence="10">
        <text>(sulfur carrier)-H + L-cysteine = (sulfur carrier)-SH + L-alanine</text>
        <dbReference type="Rhea" id="RHEA:43892"/>
        <dbReference type="Rhea" id="RHEA-COMP:14737"/>
        <dbReference type="Rhea" id="RHEA-COMP:14739"/>
        <dbReference type="ChEBI" id="CHEBI:29917"/>
        <dbReference type="ChEBI" id="CHEBI:35235"/>
        <dbReference type="ChEBI" id="CHEBI:57972"/>
        <dbReference type="ChEBI" id="CHEBI:64428"/>
        <dbReference type="EC" id="2.8.1.7"/>
    </reaction>
</comment>
<dbReference type="InterPro" id="IPR000192">
    <property type="entry name" value="Aminotrans_V_dom"/>
</dbReference>
<keyword evidence="5" id="KW-0808">Transferase</keyword>
<dbReference type="PANTHER" id="PTHR11601">
    <property type="entry name" value="CYSTEINE DESULFURYLASE FAMILY MEMBER"/>
    <property type="match status" value="1"/>
</dbReference>
<dbReference type="GO" id="GO:0046872">
    <property type="term" value="F:metal ion binding"/>
    <property type="evidence" value="ECO:0007669"/>
    <property type="project" value="UniProtKB-KW"/>
</dbReference>
<keyword evidence="13" id="KW-1185">Reference proteome</keyword>
<evidence type="ECO:0000256" key="5">
    <source>
        <dbReference type="ARBA" id="ARBA00022679"/>
    </source>
</evidence>
<proteinExistence type="inferred from homology"/>
<sequence length="347" mass="35541">MSRAYLDFNATTPLRAEARAAMIAAMDVVGNPSSVHAEGRAAKAVVEKARAQVAAALGAEGADIIFTSGATEAAALICAGRGLLGAEVEHEAVAAWVETNLPVDALGRVAVSDPARSVLQLANSETGVVQDLPEGLAVSDMTQGFGKLPLAFNWSGAQAALVSAHKLGGPKGVGALVIRRGTDLAAQMKGGGQEMGRRAGTENVIGIAGFGAAAEAAARDLAEGRWARVEALRNSLEAAIEAGAKDTIFVGKATARLPNTSCIATPGWKGETQVMQMDLAGFAVSAGSACSSGKVRASRVLRAMGYGDDLAGGAIRVSLGLESTEEDVMRFADIWLAKRQKFNARAA</sequence>
<keyword evidence="8" id="KW-0408">Iron</keyword>
<evidence type="ECO:0000313" key="13">
    <source>
        <dbReference type="Proteomes" id="UP000198634"/>
    </source>
</evidence>
<dbReference type="GO" id="GO:0031071">
    <property type="term" value="F:cysteine desulfurase activity"/>
    <property type="evidence" value="ECO:0007669"/>
    <property type="project" value="UniProtKB-EC"/>
</dbReference>
<dbReference type="STRING" id="657014.SAMN04488092_101236"/>
<keyword evidence="6" id="KW-0479">Metal-binding</keyword>
<dbReference type="Gene3D" id="3.40.640.10">
    <property type="entry name" value="Type I PLP-dependent aspartate aminotransferase-like (Major domain)"/>
    <property type="match status" value="1"/>
</dbReference>
<dbReference type="InterPro" id="IPR015421">
    <property type="entry name" value="PyrdxlP-dep_Trfase_major"/>
</dbReference>
<feature type="domain" description="Aminotransferase class V" evidence="11">
    <location>
        <begin position="5"/>
        <end position="331"/>
    </location>
</feature>
<comment type="cofactor">
    <cofactor evidence="1">
        <name>pyridoxal 5'-phosphate</name>
        <dbReference type="ChEBI" id="CHEBI:597326"/>
    </cofactor>
</comment>
<organism evidence="12 13">
    <name type="scientific">Thalassovita taeanensis</name>
    <dbReference type="NCBI Taxonomy" id="657014"/>
    <lineage>
        <taxon>Bacteria</taxon>
        <taxon>Pseudomonadati</taxon>
        <taxon>Pseudomonadota</taxon>
        <taxon>Alphaproteobacteria</taxon>
        <taxon>Rhodobacterales</taxon>
        <taxon>Roseobacteraceae</taxon>
        <taxon>Thalassovita</taxon>
    </lineage>
</organism>
<evidence type="ECO:0000256" key="8">
    <source>
        <dbReference type="ARBA" id="ARBA00023004"/>
    </source>
</evidence>
<accession>A0A1H8Z0B0</accession>